<feature type="region of interest" description="Disordered" evidence="1">
    <location>
        <begin position="1"/>
        <end position="65"/>
    </location>
</feature>
<feature type="compositionally biased region" description="Basic and acidic residues" evidence="1">
    <location>
        <begin position="53"/>
        <end position="65"/>
    </location>
</feature>
<proteinExistence type="predicted"/>
<comment type="caution">
    <text evidence="2">The sequence shown here is derived from an EMBL/GenBank/DDBJ whole genome shotgun (WGS) entry which is preliminary data.</text>
</comment>
<dbReference type="EMBL" id="JBBPHU010000011">
    <property type="protein sequence ID" value="KAK7512112.1"/>
    <property type="molecule type" value="Genomic_DNA"/>
</dbReference>
<protein>
    <submittedName>
        <fullName evidence="2">Uncharacterized protein</fullName>
    </submittedName>
</protein>
<keyword evidence="3" id="KW-1185">Reference proteome</keyword>
<dbReference type="Proteomes" id="UP001363622">
    <property type="component" value="Unassembled WGS sequence"/>
</dbReference>
<organism evidence="2 3">
    <name type="scientific">Phyllosticta citriasiana</name>
    <dbReference type="NCBI Taxonomy" id="595635"/>
    <lineage>
        <taxon>Eukaryota</taxon>
        <taxon>Fungi</taxon>
        <taxon>Dikarya</taxon>
        <taxon>Ascomycota</taxon>
        <taxon>Pezizomycotina</taxon>
        <taxon>Dothideomycetes</taxon>
        <taxon>Dothideomycetes incertae sedis</taxon>
        <taxon>Botryosphaeriales</taxon>
        <taxon>Phyllostictaceae</taxon>
        <taxon>Phyllosticta</taxon>
    </lineage>
</organism>
<gene>
    <name evidence="2" type="ORF">IWZ03DRAFT_362504</name>
</gene>
<evidence type="ECO:0000313" key="3">
    <source>
        <dbReference type="Proteomes" id="UP001363622"/>
    </source>
</evidence>
<evidence type="ECO:0000256" key="1">
    <source>
        <dbReference type="SAM" id="MobiDB-lite"/>
    </source>
</evidence>
<evidence type="ECO:0000313" key="2">
    <source>
        <dbReference type="EMBL" id="KAK7512112.1"/>
    </source>
</evidence>
<reference evidence="2 3" key="1">
    <citation type="submission" date="2024-04" db="EMBL/GenBank/DDBJ databases">
        <title>Phyllosticta paracitricarpa is synonymous to the EU quarantine fungus P. citricarpa based on phylogenomic analyses.</title>
        <authorList>
            <consortium name="Lawrence Berkeley National Laboratory"/>
            <person name="Van Ingen-Buijs V.A."/>
            <person name="Van Westerhoven A.C."/>
            <person name="Haridas S."/>
            <person name="Skiadas P."/>
            <person name="Martin F."/>
            <person name="Groenewald J.Z."/>
            <person name="Crous P.W."/>
            <person name="Seidl M.F."/>
        </authorList>
    </citation>
    <scope>NUCLEOTIDE SEQUENCE [LARGE SCALE GENOMIC DNA]</scope>
    <source>
        <strain evidence="2 3">CBS 123371</strain>
    </source>
</reference>
<accession>A0ABR1KCA6</accession>
<name>A0ABR1KCA6_9PEZI</name>
<feature type="compositionally biased region" description="Low complexity" evidence="1">
    <location>
        <begin position="1"/>
        <end position="36"/>
    </location>
</feature>
<sequence length="142" mass="15800">MSSYTSTNNNNNNNNNNANTSNTQNNSSNTSASRTTGETHSASRGPLLSMEQQDGRDGIAKNLANKDTRNLMITMGKSSKRNRGKSTGSELLILSLSKQRCAIAGQFEQQYVREKEESRFKYQEETSLRWSFWCYAPASGSI</sequence>